<name>A0A917J4Y7_9BACT</name>
<dbReference type="AlphaFoldDB" id="A0A917J4Y7"/>
<dbReference type="Proteomes" id="UP000627292">
    <property type="component" value="Unassembled WGS sequence"/>
</dbReference>
<evidence type="ECO:0008006" key="3">
    <source>
        <dbReference type="Google" id="ProtNLM"/>
    </source>
</evidence>
<evidence type="ECO:0000313" key="2">
    <source>
        <dbReference type="Proteomes" id="UP000627292"/>
    </source>
</evidence>
<proteinExistence type="predicted"/>
<comment type="caution">
    <text evidence="1">The sequence shown here is derived from an EMBL/GenBank/DDBJ whole genome shotgun (WGS) entry which is preliminary data.</text>
</comment>
<evidence type="ECO:0000313" key="1">
    <source>
        <dbReference type="EMBL" id="GGH80443.1"/>
    </source>
</evidence>
<accession>A0A917J4Y7</accession>
<reference evidence="1" key="1">
    <citation type="journal article" date="2014" name="Int. J. Syst. Evol. Microbiol.">
        <title>Complete genome sequence of Corynebacterium casei LMG S-19264T (=DSM 44701T), isolated from a smear-ripened cheese.</title>
        <authorList>
            <consortium name="US DOE Joint Genome Institute (JGI-PGF)"/>
            <person name="Walter F."/>
            <person name="Albersmeier A."/>
            <person name="Kalinowski J."/>
            <person name="Ruckert C."/>
        </authorList>
    </citation>
    <scope>NUCLEOTIDE SEQUENCE</scope>
    <source>
        <strain evidence="1">CGMCC 1.15290</strain>
    </source>
</reference>
<sequence>MQALHGSPFAGSMATDYNPAGLLNAPYKWDVTIVGAQAKAISNGFYLDKYSLLSSSDTVFLRGRGGYYSRYAHASATVNLFHIRYRINKRNAIAVGGNVRSYLNARTSRLFYSDDNNTLVSLAAQNLSSPTPAASTIHSTWAEAVLSYATVLSSNERGRWQAGVSVNIMRALSGGYANMSNIQFTPATNGDYVFTNGAAKYGYSNNYDRLDSNKSTMTNIKNFMTGMAMRVGLSAGVEYVRYWDEAVRTTDPWPDDYNWKLSLSLMDIGTNRFTYGTYSGSASGVRAGVTASTVQNKFDSLERFRDFRDSLRSIAGSYSDLRGVFNVRNPTRLIVNFDKQFDNDYFINAELQLNLNKVDETLRLNTRELTIAAITPRWETSAWGVYLPIQYTIEGRTWVGLAGKAGPLLIGFHNLANILGKNSFPNAGAYVQLRIYPGNSNGKDKGLNCPPRAY</sequence>
<gene>
    <name evidence="1" type="ORF">GCM10011379_51330</name>
</gene>
<protein>
    <recommendedName>
        <fullName evidence="3">DUF5723 domain-containing protein</fullName>
    </recommendedName>
</protein>
<keyword evidence="2" id="KW-1185">Reference proteome</keyword>
<reference evidence="1" key="2">
    <citation type="submission" date="2020-09" db="EMBL/GenBank/DDBJ databases">
        <authorList>
            <person name="Sun Q."/>
            <person name="Zhou Y."/>
        </authorList>
    </citation>
    <scope>NUCLEOTIDE SEQUENCE</scope>
    <source>
        <strain evidence="1">CGMCC 1.15290</strain>
    </source>
</reference>
<dbReference type="EMBL" id="BMIB01000005">
    <property type="protein sequence ID" value="GGH80443.1"/>
    <property type="molecule type" value="Genomic_DNA"/>
</dbReference>
<organism evidence="1 2">
    <name type="scientific">Filimonas zeae</name>
    <dbReference type="NCBI Taxonomy" id="1737353"/>
    <lineage>
        <taxon>Bacteria</taxon>
        <taxon>Pseudomonadati</taxon>
        <taxon>Bacteroidota</taxon>
        <taxon>Chitinophagia</taxon>
        <taxon>Chitinophagales</taxon>
        <taxon>Chitinophagaceae</taxon>
        <taxon>Filimonas</taxon>
    </lineage>
</organism>